<dbReference type="CDD" id="cd12797">
    <property type="entry name" value="M23_peptidase"/>
    <property type="match status" value="1"/>
</dbReference>
<feature type="compositionally biased region" description="Basic and acidic residues" evidence="2">
    <location>
        <begin position="66"/>
        <end position="86"/>
    </location>
</feature>
<name>A0A367FKJ6_9ACTN</name>
<evidence type="ECO:0000313" key="4">
    <source>
        <dbReference type="EMBL" id="RCG30761.1"/>
    </source>
</evidence>
<organism evidence="4 5">
    <name type="scientific">Sphaerisporangium album</name>
    <dbReference type="NCBI Taxonomy" id="509200"/>
    <lineage>
        <taxon>Bacteria</taxon>
        <taxon>Bacillati</taxon>
        <taxon>Actinomycetota</taxon>
        <taxon>Actinomycetes</taxon>
        <taxon>Streptosporangiales</taxon>
        <taxon>Streptosporangiaceae</taxon>
        <taxon>Sphaerisporangium</taxon>
    </lineage>
</organism>
<evidence type="ECO:0000259" key="3">
    <source>
        <dbReference type="Pfam" id="PF01551"/>
    </source>
</evidence>
<protein>
    <submittedName>
        <fullName evidence="4">M23 family peptidase</fullName>
    </submittedName>
</protein>
<dbReference type="Pfam" id="PF01551">
    <property type="entry name" value="Peptidase_M23"/>
    <property type="match status" value="1"/>
</dbReference>
<evidence type="ECO:0000256" key="2">
    <source>
        <dbReference type="SAM" id="MobiDB-lite"/>
    </source>
</evidence>
<dbReference type="InterPro" id="IPR050570">
    <property type="entry name" value="Cell_wall_metabolism_enzyme"/>
</dbReference>
<dbReference type="SUPFAM" id="SSF51261">
    <property type="entry name" value="Duplicated hybrid motif"/>
    <property type="match status" value="1"/>
</dbReference>
<dbReference type="InterPro" id="IPR016047">
    <property type="entry name" value="M23ase_b-sheet_dom"/>
</dbReference>
<dbReference type="AlphaFoldDB" id="A0A367FKJ6"/>
<comment type="caution">
    <text evidence="4">The sequence shown here is derived from an EMBL/GenBank/DDBJ whole genome shotgun (WGS) entry which is preliminary data.</text>
</comment>
<dbReference type="InterPro" id="IPR011055">
    <property type="entry name" value="Dup_hybrid_motif"/>
</dbReference>
<reference evidence="4 5" key="1">
    <citation type="submission" date="2018-06" db="EMBL/GenBank/DDBJ databases">
        <title>Sphaerisporangium craniellae sp. nov., isolated from a marine sponge in the South China Sea.</title>
        <authorList>
            <person name="Li L."/>
        </authorList>
    </citation>
    <scope>NUCLEOTIDE SEQUENCE [LARGE SCALE GENOMIC DNA]</scope>
    <source>
        <strain evidence="4 5">CCTCC AA 208026</strain>
    </source>
</reference>
<dbReference type="EMBL" id="QOIL01000006">
    <property type="protein sequence ID" value="RCG30761.1"/>
    <property type="molecule type" value="Genomic_DNA"/>
</dbReference>
<sequence>MVVFLVTVTVVASVAAPRLSVAVRAVAPQPGPEASASSGSPPALPAYELLGSLRDQAGSSGPLAPHRRDGPGKARQLDPPDPDGPRWRLPLDVPYRQALRRFSPPARPWFAGHRGVDLDTKPGQAVRAAGDGIVGYAGPLAGRGVVMIVHAEGLRTTYLPVRASVRRGQAVRLGDVIGSVEQSTGHCPSSCLHWGLISRTRYLDALLLIGLGQVRLLPRWSPSPDVGAPAPYRSLLPP</sequence>
<dbReference type="Gene3D" id="2.70.70.10">
    <property type="entry name" value="Glucose Permease (Domain IIA)"/>
    <property type="match status" value="1"/>
</dbReference>
<dbReference type="Proteomes" id="UP000253094">
    <property type="component" value="Unassembled WGS sequence"/>
</dbReference>
<gene>
    <name evidence="4" type="ORF">DQ384_12280</name>
</gene>
<evidence type="ECO:0000313" key="5">
    <source>
        <dbReference type="Proteomes" id="UP000253094"/>
    </source>
</evidence>
<dbReference type="PANTHER" id="PTHR21666">
    <property type="entry name" value="PEPTIDASE-RELATED"/>
    <property type="match status" value="1"/>
</dbReference>
<evidence type="ECO:0000256" key="1">
    <source>
        <dbReference type="ARBA" id="ARBA00022729"/>
    </source>
</evidence>
<keyword evidence="5" id="KW-1185">Reference proteome</keyword>
<feature type="region of interest" description="Disordered" evidence="2">
    <location>
        <begin position="55"/>
        <end position="90"/>
    </location>
</feature>
<dbReference type="PANTHER" id="PTHR21666:SF289">
    <property type="entry name" value="L-ALA--D-GLU ENDOPEPTIDASE"/>
    <property type="match status" value="1"/>
</dbReference>
<proteinExistence type="predicted"/>
<dbReference type="OrthoDB" id="5245088at2"/>
<accession>A0A367FKJ6</accession>
<feature type="domain" description="M23ase beta-sheet core" evidence="3">
    <location>
        <begin position="112"/>
        <end position="204"/>
    </location>
</feature>
<keyword evidence="1" id="KW-0732">Signal</keyword>
<dbReference type="GO" id="GO:0004222">
    <property type="term" value="F:metalloendopeptidase activity"/>
    <property type="evidence" value="ECO:0007669"/>
    <property type="project" value="TreeGrafter"/>
</dbReference>